<keyword evidence="2" id="KW-1185">Reference proteome</keyword>
<dbReference type="Proteomes" id="UP000241769">
    <property type="component" value="Unassembled WGS sequence"/>
</dbReference>
<gene>
    <name evidence="1" type="ORF">PROFUN_15475</name>
</gene>
<sequence length="66" mass="7839">MQLRMNYVPDKTYAQLNSQLLKSTVIYMFELFWCTTYDKKGHNFPMTYAKNTENTPELSCLCTRSE</sequence>
<name>A0A2P6MUL2_9EUKA</name>
<evidence type="ECO:0000313" key="1">
    <source>
        <dbReference type="EMBL" id="PRP75405.1"/>
    </source>
</evidence>
<accession>A0A2P6MUL2</accession>
<reference evidence="1 2" key="1">
    <citation type="journal article" date="2018" name="Genome Biol. Evol.">
        <title>Multiple Roots of Fruiting Body Formation in Amoebozoa.</title>
        <authorList>
            <person name="Hillmann F."/>
            <person name="Forbes G."/>
            <person name="Novohradska S."/>
            <person name="Ferling I."/>
            <person name="Riege K."/>
            <person name="Groth M."/>
            <person name="Westermann M."/>
            <person name="Marz M."/>
            <person name="Spaller T."/>
            <person name="Winckler T."/>
            <person name="Schaap P."/>
            <person name="Glockner G."/>
        </authorList>
    </citation>
    <scope>NUCLEOTIDE SEQUENCE [LARGE SCALE GENOMIC DNA]</scope>
    <source>
        <strain evidence="1 2">Jena</strain>
    </source>
</reference>
<dbReference type="InParanoid" id="A0A2P6MUL2"/>
<comment type="caution">
    <text evidence="1">The sequence shown here is derived from an EMBL/GenBank/DDBJ whole genome shotgun (WGS) entry which is preliminary data.</text>
</comment>
<protein>
    <submittedName>
        <fullName evidence="1">Uncharacterized protein</fullName>
    </submittedName>
</protein>
<organism evidence="1 2">
    <name type="scientific">Planoprotostelium fungivorum</name>
    <dbReference type="NCBI Taxonomy" id="1890364"/>
    <lineage>
        <taxon>Eukaryota</taxon>
        <taxon>Amoebozoa</taxon>
        <taxon>Evosea</taxon>
        <taxon>Variosea</taxon>
        <taxon>Cavosteliida</taxon>
        <taxon>Cavosteliaceae</taxon>
        <taxon>Planoprotostelium</taxon>
    </lineage>
</organism>
<dbReference type="AlphaFoldDB" id="A0A2P6MUL2"/>
<proteinExistence type="predicted"/>
<dbReference type="EMBL" id="MDYQ01000388">
    <property type="protein sequence ID" value="PRP75405.1"/>
    <property type="molecule type" value="Genomic_DNA"/>
</dbReference>
<evidence type="ECO:0000313" key="2">
    <source>
        <dbReference type="Proteomes" id="UP000241769"/>
    </source>
</evidence>